<reference evidence="10" key="1">
    <citation type="submission" date="2023-07" db="EMBL/GenBank/DDBJ databases">
        <authorList>
            <consortium name="CYATHOMIX"/>
        </authorList>
    </citation>
    <scope>NUCLEOTIDE SEQUENCE</scope>
    <source>
        <strain evidence="10">N/A</strain>
    </source>
</reference>
<evidence type="ECO:0000256" key="2">
    <source>
        <dbReference type="ARBA" id="ARBA00007200"/>
    </source>
</evidence>
<keyword evidence="5 7" id="KW-0472">Membrane</keyword>
<feature type="transmembrane region" description="Helical" evidence="7">
    <location>
        <begin position="379"/>
        <end position="397"/>
    </location>
</feature>
<keyword evidence="4 7" id="KW-1133">Transmembrane helix</keyword>
<dbReference type="GO" id="GO:0005262">
    <property type="term" value="F:calcium channel activity"/>
    <property type="evidence" value="ECO:0007669"/>
    <property type="project" value="TreeGrafter"/>
</dbReference>
<dbReference type="Pfam" id="PF20519">
    <property type="entry name" value="Polycystin_dom"/>
    <property type="match status" value="1"/>
</dbReference>
<keyword evidence="11" id="KW-1185">Reference proteome</keyword>
<dbReference type="Proteomes" id="UP001176961">
    <property type="component" value="Unassembled WGS sequence"/>
</dbReference>
<dbReference type="GO" id="GO:0050982">
    <property type="term" value="P:detection of mechanical stimulus"/>
    <property type="evidence" value="ECO:0007669"/>
    <property type="project" value="TreeGrafter"/>
</dbReference>
<name>A0AA36GYW8_CYLNA</name>
<comment type="subcellular location">
    <subcellularLocation>
        <location evidence="1">Membrane</location>
        <topology evidence="1">Multi-pass membrane protein</topology>
    </subcellularLocation>
</comment>
<evidence type="ECO:0008006" key="12">
    <source>
        <dbReference type="Google" id="ProtNLM"/>
    </source>
</evidence>
<comment type="caution">
    <text evidence="10">The sequence shown here is derived from an EMBL/GenBank/DDBJ whole genome shotgun (WGS) entry which is preliminary data.</text>
</comment>
<sequence length="576" mass="66156">MTSVNYKDNGAYENPPNVVDATGNDSHTLSTEARIRRQDQGSHAEFSFAHQRSNHGFSWQGNRLINHIWFETLYNSERKDDGTRKVTMRSIFKMINYAVFLALISYVALAECSVQKYFFTKIIGDLFVNSKNNVNDKSFVEISSLDDIWGFLDDEFLISLYDTDANTTDREAMVYYNNKLLGRPRIRMLKASKMTKVKSFALIIICSNYHPSVENKEPLDPNNPEKSESILLDKAKQALYDAIRHPPQQPESRQIWFLLLELPASGGVLPSYRFNTYDLMRYTGSLGTVTIVLEGILCGFIVSYIIEEFFELFQIRLRYFLSFWNIVDIVLLTLCCIDIYLGYNSNTIAAARINEVLDNGLSDAAFDDVVQSQELYSDIAAVILFLAWIKNMFLAIINDSYVEVKAELARQQAGEGIFDWIRKKLTARKVPERKVATYNDYKIDLMMAGYQEKDINAAFEKLNISFTDKVDDNALIEVGNEISEQTKRKKIIDEDYRSTAVLTRRIDMMDNAILNVVDKLSQTLDQLNRIENGRVKAKEHENTLRAEALVMDAYHRGDLGGDDDSDIEREEHRQEH</sequence>
<feature type="transmembrane region" description="Helical" evidence="7">
    <location>
        <begin position="286"/>
        <end position="307"/>
    </location>
</feature>
<comment type="similarity">
    <text evidence="2">Belongs to the polycystin family.</text>
</comment>
<dbReference type="InterPro" id="IPR051223">
    <property type="entry name" value="Polycystin"/>
</dbReference>
<feature type="region of interest" description="Disordered" evidence="6">
    <location>
        <begin position="555"/>
        <end position="576"/>
    </location>
</feature>
<feature type="domain" description="Polycystin cation channel PKD1/PKD2" evidence="8">
    <location>
        <begin position="286"/>
        <end position="390"/>
    </location>
</feature>
<dbReference type="InterPro" id="IPR046791">
    <property type="entry name" value="Polycystin_dom"/>
</dbReference>
<evidence type="ECO:0000259" key="8">
    <source>
        <dbReference type="Pfam" id="PF08016"/>
    </source>
</evidence>
<dbReference type="AlphaFoldDB" id="A0AA36GYW8"/>
<evidence type="ECO:0000256" key="6">
    <source>
        <dbReference type="SAM" id="MobiDB-lite"/>
    </source>
</evidence>
<organism evidence="10 11">
    <name type="scientific">Cylicocyclus nassatus</name>
    <name type="common">Nematode worm</name>
    <dbReference type="NCBI Taxonomy" id="53992"/>
    <lineage>
        <taxon>Eukaryota</taxon>
        <taxon>Metazoa</taxon>
        <taxon>Ecdysozoa</taxon>
        <taxon>Nematoda</taxon>
        <taxon>Chromadorea</taxon>
        <taxon>Rhabditida</taxon>
        <taxon>Rhabditina</taxon>
        <taxon>Rhabditomorpha</taxon>
        <taxon>Strongyloidea</taxon>
        <taxon>Strongylidae</taxon>
        <taxon>Cylicocyclus</taxon>
    </lineage>
</organism>
<feature type="transmembrane region" description="Helical" evidence="7">
    <location>
        <begin position="94"/>
        <end position="114"/>
    </location>
</feature>
<evidence type="ECO:0000256" key="3">
    <source>
        <dbReference type="ARBA" id="ARBA00022692"/>
    </source>
</evidence>
<proteinExistence type="inferred from homology"/>
<dbReference type="Pfam" id="PF08016">
    <property type="entry name" value="PKD_channel"/>
    <property type="match status" value="1"/>
</dbReference>
<evidence type="ECO:0000256" key="1">
    <source>
        <dbReference type="ARBA" id="ARBA00004141"/>
    </source>
</evidence>
<feature type="domain" description="Polycystin" evidence="9">
    <location>
        <begin position="139"/>
        <end position="214"/>
    </location>
</feature>
<protein>
    <recommendedName>
        <fullName evidence="12">Polycystin cation channel PKD1/PKD2 domain-containing protein</fullName>
    </recommendedName>
</protein>
<evidence type="ECO:0000256" key="5">
    <source>
        <dbReference type="ARBA" id="ARBA00023136"/>
    </source>
</evidence>
<evidence type="ECO:0000259" key="9">
    <source>
        <dbReference type="Pfam" id="PF20519"/>
    </source>
</evidence>
<evidence type="ECO:0000313" key="10">
    <source>
        <dbReference type="EMBL" id="CAJ0600879.1"/>
    </source>
</evidence>
<evidence type="ECO:0000256" key="4">
    <source>
        <dbReference type="ARBA" id="ARBA00022989"/>
    </source>
</evidence>
<feature type="region of interest" description="Disordered" evidence="6">
    <location>
        <begin position="1"/>
        <end position="24"/>
    </location>
</feature>
<dbReference type="EMBL" id="CATQJL010000305">
    <property type="protein sequence ID" value="CAJ0600879.1"/>
    <property type="molecule type" value="Genomic_DNA"/>
</dbReference>
<dbReference type="GO" id="GO:0016020">
    <property type="term" value="C:membrane"/>
    <property type="evidence" value="ECO:0007669"/>
    <property type="project" value="UniProtKB-SubCell"/>
</dbReference>
<evidence type="ECO:0000256" key="7">
    <source>
        <dbReference type="SAM" id="Phobius"/>
    </source>
</evidence>
<keyword evidence="3 7" id="KW-0812">Transmembrane</keyword>
<dbReference type="InterPro" id="IPR013122">
    <property type="entry name" value="PKD1_2_channel"/>
</dbReference>
<dbReference type="PANTHER" id="PTHR10877">
    <property type="entry name" value="POLYCYSTIN FAMILY MEMBER"/>
    <property type="match status" value="1"/>
</dbReference>
<gene>
    <name evidence="10" type="ORF">CYNAS_LOCUS12862</name>
</gene>
<accession>A0AA36GYW8</accession>
<evidence type="ECO:0000313" key="11">
    <source>
        <dbReference type="Proteomes" id="UP001176961"/>
    </source>
</evidence>
<feature type="transmembrane region" description="Helical" evidence="7">
    <location>
        <begin position="319"/>
        <end position="343"/>
    </location>
</feature>
<dbReference type="PANTHER" id="PTHR10877:SF183">
    <property type="entry name" value="AT14535P-RELATED"/>
    <property type="match status" value="1"/>
</dbReference>